<evidence type="ECO:0000259" key="5">
    <source>
        <dbReference type="PROSITE" id="PS50835"/>
    </source>
</evidence>
<dbReference type="InterPro" id="IPR007110">
    <property type="entry name" value="Ig-like_dom"/>
</dbReference>
<keyword evidence="4" id="KW-1133">Transmembrane helix</keyword>
<dbReference type="PANTHER" id="PTHR24100:SF151">
    <property type="entry name" value="ICOS LIGAND"/>
    <property type="match status" value="1"/>
</dbReference>
<evidence type="ECO:0000313" key="7">
    <source>
        <dbReference type="Proteomes" id="UP000265040"/>
    </source>
</evidence>
<dbReference type="PROSITE" id="PS50835">
    <property type="entry name" value="IG_LIKE"/>
    <property type="match status" value="1"/>
</dbReference>
<dbReference type="Ensembl" id="ENSATET00000046436.1">
    <property type="protein sequence ID" value="ENSATEP00000041702.1"/>
    <property type="gene ID" value="ENSATEG00000026965.1"/>
</dbReference>
<keyword evidence="3" id="KW-0393">Immunoglobulin domain</keyword>
<dbReference type="Gene3D" id="2.60.40.10">
    <property type="entry name" value="Immunoglobulins"/>
    <property type="match status" value="1"/>
</dbReference>
<evidence type="ECO:0000256" key="1">
    <source>
        <dbReference type="ARBA" id="ARBA00004370"/>
    </source>
</evidence>
<organism evidence="6 7">
    <name type="scientific">Anabas testudineus</name>
    <name type="common">Climbing perch</name>
    <name type="synonym">Anthias testudineus</name>
    <dbReference type="NCBI Taxonomy" id="64144"/>
    <lineage>
        <taxon>Eukaryota</taxon>
        <taxon>Metazoa</taxon>
        <taxon>Chordata</taxon>
        <taxon>Craniata</taxon>
        <taxon>Vertebrata</taxon>
        <taxon>Euteleostomi</taxon>
        <taxon>Actinopterygii</taxon>
        <taxon>Neopterygii</taxon>
        <taxon>Teleostei</taxon>
        <taxon>Neoteleostei</taxon>
        <taxon>Acanthomorphata</taxon>
        <taxon>Anabantaria</taxon>
        <taxon>Anabantiformes</taxon>
        <taxon>Anabantoidei</taxon>
        <taxon>Anabantidae</taxon>
        <taxon>Anabas</taxon>
    </lineage>
</organism>
<dbReference type="InterPro" id="IPR013783">
    <property type="entry name" value="Ig-like_fold"/>
</dbReference>
<sequence length="182" mass="20990">SVTIKSEADILPVYTGEDVTLPCYSPVNTTMILVEWTRPDLLSPEYIFLYRDGSSYTSFQHPSFVGRVELKDKQMKDVSLILRNVSSLDGGVYECRVSRGGEGREKRANIKTEPVRVICLEVEESGELLTLWLFSIILLLFRYIIKMQQEQKRLNLKWILENKPKNTAPSCSSNTHMKWKKK</sequence>
<reference evidence="6" key="2">
    <citation type="submission" date="2025-08" db="UniProtKB">
        <authorList>
            <consortium name="Ensembl"/>
        </authorList>
    </citation>
    <scope>IDENTIFICATION</scope>
</reference>
<protein>
    <recommendedName>
        <fullName evidence="5">Ig-like domain-containing protein</fullName>
    </recommendedName>
</protein>
<reference evidence="6" key="1">
    <citation type="submission" date="2021-04" db="EMBL/GenBank/DDBJ databases">
        <authorList>
            <consortium name="Wellcome Sanger Institute Data Sharing"/>
        </authorList>
    </citation>
    <scope>NUCLEOTIDE SEQUENCE [LARGE SCALE GENOMIC DNA]</scope>
</reference>
<dbReference type="InterPro" id="IPR003599">
    <property type="entry name" value="Ig_sub"/>
</dbReference>
<reference evidence="6" key="3">
    <citation type="submission" date="2025-09" db="UniProtKB">
        <authorList>
            <consortium name="Ensembl"/>
        </authorList>
    </citation>
    <scope>IDENTIFICATION</scope>
</reference>
<dbReference type="GO" id="GO:0001817">
    <property type="term" value="P:regulation of cytokine production"/>
    <property type="evidence" value="ECO:0007669"/>
    <property type="project" value="TreeGrafter"/>
</dbReference>
<keyword evidence="2 4" id="KW-0472">Membrane</keyword>
<dbReference type="InterPro" id="IPR050504">
    <property type="entry name" value="IgSF_BTN/MOG"/>
</dbReference>
<dbReference type="OrthoDB" id="7225082at2759"/>
<dbReference type="GO" id="GO:0005102">
    <property type="term" value="F:signaling receptor binding"/>
    <property type="evidence" value="ECO:0007669"/>
    <property type="project" value="TreeGrafter"/>
</dbReference>
<dbReference type="GeneTree" id="ENSGT01140000284808"/>
<evidence type="ECO:0000313" key="6">
    <source>
        <dbReference type="Ensembl" id="ENSATEP00000041702.1"/>
    </source>
</evidence>
<evidence type="ECO:0000256" key="4">
    <source>
        <dbReference type="SAM" id="Phobius"/>
    </source>
</evidence>
<dbReference type="PANTHER" id="PTHR24100">
    <property type="entry name" value="BUTYROPHILIN"/>
    <property type="match status" value="1"/>
</dbReference>
<dbReference type="SMART" id="SM00409">
    <property type="entry name" value="IG"/>
    <property type="match status" value="1"/>
</dbReference>
<accession>A0A7N6A091</accession>
<feature type="transmembrane region" description="Helical" evidence="4">
    <location>
        <begin position="128"/>
        <end position="145"/>
    </location>
</feature>
<keyword evidence="4" id="KW-0812">Transmembrane</keyword>
<dbReference type="InParanoid" id="A0A7N6A091"/>
<proteinExistence type="predicted"/>
<dbReference type="SUPFAM" id="SSF48726">
    <property type="entry name" value="Immunoglobulin"/>
    <property type="match status" value="1"/>
</dbReference>
<dbReference type="GO" id="GO:0009897">
    <property type="term" value="C:external side of plasma membrane"/>
    <property type="evidence" value="ECO:0007669"/>
    <property type="project" value="TreeGrafter"/>
</dbReference>
<comment type="subcellular location">
    <subcellularLocation>
        <location evidence="1">Membrane</location>
    </subcellularLocation>
</comment>
<keyword evidence="7" id="KW-1185">Reference proteome</keyword>
<dbReference type="InterPro" id="IPR013106">
    <property type="entry name" value="Ig_V-set"/>
</dbReference>
<dbReference type="AlphaFoldDB" id="A0A7N6A091"/>
<dbReference type="InterPro" id="IPR036179">
    <property type="entry name" value="Ig-like_dom_sf"/>
</dbReference>
<name>A0A7N6A091_ANATE</name>
<dbReference type="Proteomes" id="UP000265040">
    <property type="component" value="Chromosome 18"/>
</dbReference>
<feature type="domain" description="Ig-like" evidence="5">
    <location>
        <begin position="1"/>
        <end position="111"/>
    </location>
</feature>
<dbReference type="Pfam" id="PF07686">
    <property type="entry name" value="V-set"/>
    <property type="match status" value="1"/>
</dbReference>
<evidence type="ECO:0000256" key="3">
    <source>
        <dbReference type="ARBA" id="ARBA00023319"/>
    </source>
</evidence>
<dbReference type="GO" id="GO:0050852">
    <property type="term" value="P:T cell receptor signaling pathway"/>
    <property type="evidence" value="ECO:0007669"/>
    <property type="project" value="TreeGrafter"/>
</dbReference>
<evidence type="ECO:0000256" key="2">
    <source>
        <dbReference type="ARBA" id="ARBA00023136"/>
    </source>
</evidence>